<keyword evidence="3" id="KW-1185">Reference proteome</keyword>
<feature type="domain" description="NAD-dependent epimerase/dehydratase" evidence="1">
    <location>
        <begin position="36"/>
        <end position="259"/>
    </location>
</feature>
<evidence type="ECO:0000313" key="2">
    <source>
        <dbReference type="EMBL" id="ATB33134.1"/>
    </source>
</evidence>
<dbReference type="KEGG" id="mbd:MEBOL_006623"/>
<dbReference type="CDD" id="cd05240">
    <property type="entry name" value="UDP_G4E_3_SDR_e"/>
    <property type="match status" value="1"/>
</dbReference>
<protein>
    <submittedName>
        <fullName evidence="2">UDP-glucose 4-epimerase</fullName>
    </submittedName>
</protein>
<evidence type="ECO:0000313" key="3">
    <source>
        <dbReference type="Proteomes" id="UP000217289"/>
    </source>
</evidence>
<dbReference type="AlphaFoldDB" id="A0A250IN20"/>
<accession>A0A250IN20</accession>
<dbReference type="Proteomes" id="UP000217289">
    <property type="component" value="Chromosome"/>
</dbReference>
<name>A0A250IN20_9BACT</name>
<dbReference type="InterPro" id="IPR001509">
    <property type="entry name" value="Epimerase_deHydtase"/>
</dbReference>
<dbReference type="InterPro" id="IPR050177">
    <property type="entry name" value="Lipid_A_modif_metabolic_enz"/>
</dbReference>
<reference evidence="2 3" key="1">
    <citation type="submission" date="2017-06" db="EMBL/GenBank/DDBJ databases">
        <authorList>
            <person name="Kim H.J."/>
            <person name="Triplett B.A."/>
        </authorList>
    </citation>
    <scope>NUCLEOTIDE SEQUENCE [LARGE SCALE GENOMIC DNA]</scope>
    <source>
        <strain evidence="2 3">DSM 14713</strain>
    </source>
</reference>
<sequence>MASNPDASRLTSEVHLRYHAHSRMEATQASKGGLRVAVTGAAGEQGQLLLPLLEQDADVESILVLDVAKPSGDKVEFHRVDLTRHDAESELSEALAEHPVDVFYHLAFLHGPVRDGSLAHELEVIGTMHVLSAVGRARVPRLIVPSLTALYGARGEHPALLSEETPLAGCPGSRYITDKVEVEKQVRAFRDRHPETRVIVLRFAPLFGPRMNNPATRMLAYGVVPTLLGFDPLWQALHEEDAARALYQSLSANAEGEFNIVGRGVLPLSTLIRQAGGRPLPLPGPLYRTVLQTMTTLGGPGFPSALLDYMHFGWVANGERAEEELGFIPMFHARDAVAAMRRS</sequence>
<dbReference type="PANTHER" id="PTHR43245:SF52">
    <property type="entry name" value="NAD-DEPENDENT EPIMERASE_DEHYDRATASE"/>
    <property type="match status" value="1"/>
</dbReference>
<dbReference type="InterPro" id="IPR036291">
    <property type="entry name" value="NAD(P)-bd_dom_sf"/>
</dbReference>
<gene>
    <name evidence="2" type="ORF">MEBOL_006623</name>
</gene>
<dbReference type="SUPFAM" id="SSF51735">
    <property type="entry name" value="NAD(P)-binding Rossmann-fold domains"/>
    <property type="match status" value="1"/>
</dbReference>
<dbReference type="EMBL" id="CP022163">
    <property type="protein sequence ID" value="ATB33134.1"/>
    <property type="molecule type" value="Genomic_DNA"/>
</dbReference>
<evidence type="ECO:0000259" key="1">
    <source>
        <dbReference type="Pfam" id="PF01370"/>
    </source>
</evidence>
<dbReference type="Pfam" id="PF01370">
    <property type="entry name" value="Epimerase"/>
    <property type="match status" value="1"/>
</dbReference>
<dbReference type="Gene3D" id="3.40.50.720">
    <property type="entry name" value="NAD(P)-binding Rossmann-like Domain"/>
    <property type="match status" value="1"/>
</dbReference>
<dbReference type="PANTHER" id="PTHR43245">
    <property type="entry name" value="BIFUNCTIONAL POLYMYXIN RESISTANCE PROTEIN ARNA"/>
    <property type="match status" value="1"/>
</dbReference>
<organism evidence="2 3">
    <name type="scientific">Melittangium boletus DSM 14713</name>
    <dbReference type="NCBI Taxonomy" id="1294270"/>
    <lineage>
        <taxon>Bacteria</taxon>
        <taxon>Pseudomonadati</taxon>
        <taxon>Myxococcota</taxon>
        <taxon>Myxococcia</taxon>
        <taxon>Myxococcales</taxon>
        <taxon>Cystobacterineae</taxon>
        <taxon>Archangiaceae</taxon>
        <taxon>Melittangium</taxon>
    </lineage>
</organism>
<proteinExistence type="predicted"/>